<proteinExistence type="inferred from homology"/>
<name>A0A1B2EWL9_9HYPH</name>
<dbReference type="AlphaFoldDB" id="A0A1B2EWL9"/>
<organism evidence="9">
    <name type="scientific">Microvirga ossetica</name>
    <dbReference type="NCBI Taxonomy" id="1882682"/>
    <lineage>
        <taxon>Bacteria</taxon>
        <taxon>Pseudomonadati</taxon>
        <taxon>Pseudomonadota</taxon>
        <taxon>Alphaproteobacteria</taxon>
        <taxon>Hyphomicrobiales</taxon>
        <taxon>Methylobacteriaceae</taxon>
        <taxon>Microvirga</taxon>
    </lineage>
</organism>
<evidence type="ECO:0000313" key="9">
    <source>
        <dbReference type="EMBL" id="ANY84359.1"/>
    </source>
</evidence>
<reference evidence="9" key="1">
    <citation type="submission" date="2016-07" db="EMBL/GenBank/DDBJ databases">
        <title>Microvirga ossetica sp. nov. a new species of rhizobia isolated from root nodules of the legume species Vicia alpestris Steven originated from North Ossetia region in the Caucasus.</title>
        <authorList>
            <person name="Safronova V.I."/>
            <person name="Kuznetsova I.G."/>
            <person name="Sazanova A.L."/>
            <person name="Belimov A."/>
            <person name="Andronov E."/>
            <person name="Osledkin Y.S."/>
            <person name="Onishchuk O.P."/>
            <person name="Kurchak O.N."/>
            <person name="Shaposhnikov A.I."/>
            <person name="Willems A."/>
            <person name="Tikhonovich I.A."/>
        </authorList>
    </citation>
    <scope>NUCLEOTIDE SEQUENCE [LARGE SCALE GENOMIC DNA]</scope>
    <source>
        <strain evidence="9">V5/3M</strain>
        <plasmid evidence="9">unnamed2</plasmid>
    </source>
</reference>
<dbReference type="PROSITE" id="PS50928">
    <property type="entry name" value="ABC_TM1"/>
    <property type="match status" value="1"/>
</dbReference>
<accession>A0A1B2EWL9</accession>
<evidence type="ECO:0000256" key="3">
    <source>
        <dbReference type="ARBA" id="ARBA00022475"/>
    </source>
</evidence>
<comment type="subcellular location">
    <subcellularLocation>
        <location evidence="1 7">Cell membrane</location>
        <topology evidence="1 7">Multi-pass membrane protein</topology>
    </subcellularLocation>
</comment>
<feature type="transmembrane region" description="Helical" evidence="7">
    <location>
        <begin position="122"/>
        <end position="144"/>
    </location>
</feature>
<feature type="transmembrane region" description="Helical" evidence="7">
    <location>
        <begin position="21"/>
        <end position="40"/>
    </location>
</feature>
<dbReference type="SUPFAM" id="SSF161098">
    <property type="entry name" value="MetI-like"/>
    <property type="match status" value="1"/>
</dbReference>
<dbReference type="GO" id="GO:0005886">
    <property type="term" value="C:plasma membrane"/>
    <property type="evidence" value="ECO:0007669"/>
    <property type="project" value="UniProtKB-SubCell"/>
</dbReference>
<dbReference type="PANTHER" id="PTHR43744:SF12">
    <property type="entry name" value="ABC TRANSPORTER PERMEASE PROTEIN MG189-RELATED"/>
    <property type="match status" value="1"/>
</dbReference>
<dbReference type="GO" id="GO:0055085">
    <property type="term" value="P:transmembrane transport"/>
    <property type="evidence" value="ECO:0007669"/>
    <property type="project" value="InterPro"/>
</dbReference>
<feature type="transmembrane region" description="Helical" evidence="7">
    <location>
        <begin position="252"/>
        <end position="274"/>
    </location>
</feature>
<keyword evidence="4 7" id="KW-0812">Transmembrane</keyword>
<feature type="transmembrane region" description="Helical" evidence="7">
    <location>
        <begin position="150"/>
        <end position="175"/>
    </location>
</feature>
<keyword evidence="5 7" id="KW-1133">Transmembrane helix</keyword>
<evidence type="ECO:0000256" key="7">
    <source>
        <dbReference type="RuleBase" id="RU363032"/>
    </source>
</evidence>
<keyword evidence="3" id="KW-1003">Cell membrane</keyword>
<keyword evidence="9" id="KW-0614">Plasmid</keyword>
<dbReference type="InterPro" id="IPR000515">
    <property type="entry name" value="MetI-like"/>
</dbReference>
<evidence type="ECO:0000259" key="8">
    <source>
        <dbReference type="PROSITE" id="PS50928"/>
    </source>
</evidence>
<feature type="transmembrane region" description="Helical" evidence="7">
    <location>
        <begin position="84"/>
        <end position="110"/>
    </location>
</feature>
<dbReference type="EMBL" id="CP016619">
    <property type="protein sequence ID" value="ANY84359.1"/>
    <property type="molecule type" value="Genomic_DNA"/>
</dbReference>
<dbReference type="CDD" id="cd06261">
    <property type="entry name" value="TM_PBP2"/>
    <property type="match status" value="1"/>
</dbReference>
<feature type="domain" description="ABC transmembrane type-1" evidence="8">
    <location>
        <begin position="85"/>
        <end position="275"/>
    </location>
</feature>
<comment type="similarity">
    <text evidence="7">Belongs to the binding-protein-dependent transport system permease family.</text>
</comment>
<protein>
    <recommendedName>
        <fullName evidence="8">ABC transmembrane type-1 domain-containing protein</fullName>
    </recommendedName>
</protein>
<dbReference type="InterPro" id="IPR035906">
    <property type="entry name" value="MetI-like_sf"/>
</dbReference>
<evidence type="ECO:0000256" key="4">
    <source>
        <dbReference type="ARBA" id="ARBA00022692"/>
    </source>
</evidence>
<dbReference type="Gene3D" id="1.10.3720.10">
    <property type="entry name" value="MetI-like"/>
    <property type="match status" value="1"/>
</dbReference>
<feature type="transmembrane region" description="Helical" evidence="7">
    <location>
        <begin position="196"/>
        <end position="219"/>
    </location>
</feature>
<keyword evidence="2 7" id="KW-0813">Transport</keyword>
<sequence length="290" mass="31789">MSGTVVTDQARRSAIRACLESVVLYAVATAVALIFIYPFYWMLVSAFRSQEAILSAPLRLIPEHLDLTAFQTIASIGGTALSSFAINSVVITVLATAIGVCTTGLGAYALYRNPRLPLFTSVRYGFMLTIMYPHMLLVIPLYFVSYKLNLLGSTLGIILVMSLVPLIFFIFVQFFRSVPQEMIEAARIDGASEWQILTLIIVPIAKPVILTATLVAFLLNWKQWFPVMVLSTGPDTYTLPVALISLNTEYGINFQATMALSTITVLPVVIVFILTQQRVMGSFMAGAVKG</sequence>
<keyword evidence="6 7" id="KW-0472">Membrane</keyword>
<evidence type="ECO:0000256" key="1">
    <source>
        <dbReference type="ARBA" id="ARBA00004651"/>
    </source>
</evidence>
<dbReference type="KEGG" id="moc:BB934_39795"/>
<gene>
    <name evidence="9" type="ORF">BB934_39795</name>
</gene>
<evidence type="ECO:0000256" key="5">
    <source>
        <dbReference type="ARBA" id="ARBA00022989"/>
    </source>
</evidence>
<dbReference type="PANTHER" id="PTHR43744">
    <property type="entry name" value="ABC TRANSPORTER PERMEASE PROTEIN MG189-RELATED-RELATED"/>
    <property type="match status" value="1"/>
</dbReference>
<geneLocation type="plasmid" evidence="9">
    <name>unnamed2</name>
</geneLocation>
<evidence type="ECO:0000256" key="6">
    <source>
        <dbReference type="ARBA" id="ARBA00023136"/>
    </source>
</evidence>
<evidence type="ECO:0000256" key="2">
    <source>
        <dbReference type="ARBA" id="ARBA00022448"/>
    </source>
</evidence>
<dbReference type="Pfam" id="PF00528">
    <property type="entry name" value="BPD_transp_1"/>
    <property type="match status" value="1"/>
</dbReference>